<protein>
    <recommendedName>
        <fullName evidence="3">DUF4614 domain-containing protein</fullName>
    </recommendedName>
</protein>
<feature type="compositionally biased region" description="Low complexity" evidence="1">
    <location>
        <begin position="141"/>
        <end position="153"/>
    </location>
</feature>
<dbReference type="AlphaFoldDB" id="A0A818QE74"/>
<name>A0A818QE74_9BILA</name>
<evidence type="ECO:0000256" key="1">
    <source>
        <dbReference type="SAM" id="MobiDB-lite"/>
    </source>
</evidence>
<feature type="compositionally biased region" description="Basic and acidic residues" evidence="1">
    <location>
        <begin position="222"/>
        <end position="237"/>
    </location>
</feature>
<feature type="region of interest" description="Disordered" evidence="1">
    <location>
        <begin position="1"/>
        <end position="285"/>
    </location>
</feature>
<evidence type="ECO:0000256" key="2">
    <source>
        <dbReference type="SAM" id="Phobius"/>
    </source>
</evidence>
<feature type="compositionally biased region" description="Low complexity" evidence="1">
    <location>
        <begin position="84"/>
        <end position="93"/>
    </location>
</feature>
<feature type="transmembrane region" description="Helical" evidence="2">
    <location>
        <begin position="591"/>
        <end position="608"/>
    </location>
</feature>
<feature type="region of interest" description="Disordered" evidence="1">
    <location>
        <begin position="390"/>
        <end position="424"/>
    </location>
</feature>
<dbReference type="EMBL" id="CAJNYU010003079">
    <property type="protein sequence ID" value="CAF3635156.1"/>
    <property type="molecule type" value="Genomic_DNA"/>
</dbReference>
<dbReference type="InterPro" id="IPR027884">
    <property type="entry name" value="DUF4614"/>
</dbReference>
<keyword evidence="2" id="KW-0472">Membrane</keyword>
<feature type="compositionally biased region" description="Polar residues" evidence="1">
    <location>
        <begin position="103"/>
        <end position="118"/>
    </location>
</feature>
<feature type="compositionally biased region" description="Basic residues" evidence="1">
    <location>
        <begin position="390"/>
        <end position="408"/>
    </location>
</feature>
<feature type="compositionally biased region" description="Basic residues" evidence="1">
    <location>
        <begin position="195"/>
        <end position="205"/>
    </location>
</feature>
<organism evidence="4 5">
    <name type="scientific">Rotaria socialis</name>
    <dbReference type="NCBI Taxonomy" id="392032"/>
    <lineage>
        <taxon>Eukaryota</taxon>
        <taxon>Metazoa</taxon>
        <taxon>Spiralia</taxon>
        <taxon>Gnathifera</taxon>
        <taxon>Rotifera</taxon>
        <taxon>Eurotatoria</taxon>
        <taxon>Bdelloidea</taxon>
        <taxon>Philodinida</taxon>
        <taxon>Philodinidae</taxon>
        <taxon>Rotaria</taxon>
    </lineage>
</organism>
<keyword evidence="2" id="KW-0812">Transmembrane</keyword>
<evidence type="ECO:0000313" key="4">
    <source>
        <dbReference type="EMBL" id="CAF3635156.1"/>
    </source>
</evidence>
<evidence type="ECO:0000259" key="3">
    <source>
        <dbReference type="Pfam" id="PF15391"/>
    </source>
</evidence>
<feature type="compositionally biased region" description="Basic and acidic residues" evidence="1">
    <location>
        <begin position="17"/>
        <end position="30"/>
    </location>
</feature>
<dbReference type="Proteomes" id="UP000663869">
    <property type="component" value="Unassembled WGS sequence"/>
</dbReference>
<evidence type="ECO:0000313" key="5">
    <source>
        <dbReference type="Proteomes" id="UP000663869"/>
    </source>
</evidence>
<feature type="compositionally biased region" description="Basic residues" evidence="1">
    <location>
        <begin position="53"/>
        <end position="63"/>
    </location>
</feature>
<comment type="caution">
    <text evidence="4">The sequence shown here is derived from an EMBL/GenBank/DDBJ whole genome shotgun (WGS) entry which is preliminary data.</text>
</comment>
<dbReference type="Pfam" id="PF15391">
    <property type="entry name" value="DUF4614"/>
    <property type="match status" value="1"/>
</dbReference>
<gene>
    <name evidence="4" type="ORF">FME351_LOCUS23655</name>
</gene>
<reference evidence="4" key="1">
    <citation type="submission" date="2021-02" db="EMBL/GenBank/DDBJ databases">
        <authorList>
            <person name="Nowell W R."/>
        </authorList>
    </citation>
    <scope>NUCLEOTIDE SEQUENCE</scope>
</reference>
<feature type="domain" description="DUF4614" evidence="3">
    <location>
        <begin position="426"/>
        <end position="589"/>
    </location>
</feature>
<keyword evidence="2" id="KW-1133">Transmembrane helix</keyword>
<proteinExistence type="predicted"/>
<accession>A0A818QE74</accession>
<sequence>MATSMSDLNARMNLRKQRLEEEQQEMERKRNLYAKNPEGISETSELESSRQAPKPKQRHRRSSNKSPFDDDSSVQFGYHDKKSASTTTTSSSTPRQPNKFVKKSSTIPVTTEKISVTHSPRDVSSPRMSRTRTSEKNPQPSLSTGLLTQSSLLARAAHRQQLHAKGIELEPGTFDKPNDDDESSSEATSTSGAKILHRSGKKNFLKKSATNTPVANQVPDLQHLDSETNDSERDGKNNKHRPSSVLDTEDDSSLDFIGDGSSSEGRKTPTLTPRKGILKSPKDFNPKEIEHSVQFSKDLVVVQTDDEERTPTPIKSSRLTTPRRVQIAAKPSKIEDDTIHSETESISTAIDVVDDDDYGDIPFSEHISESPVDNMFANIIMNDEQLVKPVVKKKSPRVPNRKSPRVPNRKSPSPRTKSDHKNRTISEITEDDNTRVEEIPEELSVVHYSEDFSVATTESSTPRTVQPATIRIEKPPSTIRKVSTDDQQVQVDLMSAPFQSSLNQVHSIYLINQSDFNENRPSSLIRSVVDPNVLQSLLTTNPVLLAVDDLIREQSSLLRSFIHLQRTYYESTVRSIQPEHVYVTKDNTLQLYQFFFFSVVAFYAWMFTSKHLAKSVRKTWKNQPASSLGKAVLKD</sequence>
<feature type="region of interest" description="Disordered" evidence="1">
    <location>
        <begin position="304"/>
        <end position="324"/>
    </location>
</feature>